<dbReference type="InterPro" id="IPR011990">
    <property type="entry name" value="TPR-like_helical_dom_sf"/>
</dbReference>
<dbReference type="SUPFAM" id="SSF48452">
    <property type="entry name" value="TPR-like"/>
    <property type="match status" value="1"/>
</dbReference>
<protein>
    <recommendedName>
        <fullName evidence="3">Coatomer subunit epsilon</fullName>
    </recommendedName>
</protein>
<dbReference type="OrthoDB" id="2690097at2759"/>
<name>A0A0D0BBA1_9AGAM</name>
<accession>A0A0D0BBA1</accession>
<evidence type="ECO:0000313" key="1">
    <source>
        <dbReference type="EMBL" id="KIK40843.1"/>
    </source>
</evidence>
<evidence type="ECO:0000313" key="2">
    <source>
        <dbReference type="Proteomes" id="UP000054485"/>
    </source>
</evidence>
<dbReference type="AlphaFoldDB" id="A0A0D0BBA1"/>
<dbReference type="HOGENOM" id="CLU_098045_0_0_1"/>
<reference evidence="1 2" key="1">
    <citation type="submission" date="2014-04" db="EMBL/GenBank/DDBJ databases">
        <authorList>
            <consortium name="DOE Joint Genome Institute"/>
            <person name="Kuo A."/>
            <person name="Ruytinx J."/>
            <person name="Rineau F."/>
            <person name="Colpaert J."/>
            <person name="Kohler A."/>
            <person name="Nagy L.G."/>
            <person name="Floudas D."/>
            <person name="Copeland A."/>
            <person name="Barry K.W."/>
            <person name="Cichocki N."/>
            <person name="Veneault-Fourrey C."/>
            <person name="LaButti K."/>
            <person name="Lindquist E.A."/>
            <person name="Lipzen A."/>
            <person name="Lundell T."/>
            <person name="Morin E."/>
            <person name="Murat C."/>
            <person name="Sun H."/>
            <person name="Tunlid A."/>
            <person name="Henrissat B."/>
            <person name="Grigoriev I.V."/>
            <person name="Hibbett D.S."/>
            <person name="Martin F."/>
            <person name="Nordberg H.P."/>
            <person name="Cantor M.N."/>
            <person name="Hua S.X."/>
        </authorList>
    </citation>
    <scope>NUCLEOTIDE SEQUENCE [LARGE SCALE GENOMIC DNA]</scope>
    <source>
        <strain evidence="1 2">UH-Slu-Lm8-n1</strain>
    </source>
</reference>
<dbReference type="InParanoid" id="A0A0D0BBA1"/>
<organism evidence="1 2">
    <name type="scientific">Suillus luteus UH-Slu-Lm8-n1</name>
    <dbReference type="NCBI Taxonomy" id="930992"/>
    <lineage>
        <taxon>Eukaryota</taxon>
        <taxon>Fungi</taxon>
        <taxon>Dikarya</taxon>
        <taxon>Basidiomycota</taxon>
        <taxon>Agaricomycotina</taxon>
        <taxon>Agaricomycetes</taxon>
        <taxon>Agaricomycetidae</taxon>
        <taxon>Boletales</taxon>
        <taxon>Suillineae</taxon>
        <taxon>Suillaceae</taxon>
        <taxon>Suillus</taxon>
    </lineage>
</organism>
<evidence type="ECO:0008006" key="3">
    <source>
        <dbReference type="Google" id="ProtNLM"/>
    </source>
</evidence>
<keyword evidence="2" id="KW-1185">Reference proteome</keyword>
<gene>
    <name evidence="1" type="ORF">CY34DRAFT_243313</name>
</gene>
<sequence>MQIWTLTTLPKDAPKEPLKITIPTAVRDALINGDLSTADTLLTQEISTDTNNHNSYANRSLVMARKNDWDHALDDAIKSVTIQPSLMGYIFKGIALCGKGYVRDARIAFDLAFMFTNKDLKTIHFLLLVKAIALFNSDQHEEAMLFVQQLAAACPNDDTLACHVVETYFNIQLGITALNDAHHDEAVGHFTAATCSSALSSAGAIDSMYKDFVVAS</sequence>
<dbReference type="EMBL" id="KN835288">
    <property type="protein sequence ID" value="KIK40843.1"/>
    <property type="molecule type" value="Genomic_DNA"/>
</dbReference>
<dbReference type="Proteomes" id="UP000054485">
    <property type="component" value="Unassembled WGS sequence"/>
</dbReference>
<reference evidence="2" key="2">
    <citation type="submission" date="2015-01" db="EMBL/GenBank/DDBJ databases">
        <title>Evolutionary Origins and Diversification of the Mycorrhizal Mutualists.</title>
        <authorList>
            <consortium name="DOE Joint Genome Institute"/>
            <consortium name="Mycorrhizal Genomics Consortium"/>
            <person name="Kohler A."/>
            <person name="Kuo A."/>
            <person name="Nagy L.G."/>
            <person name="Floudas D."/>
            <person name="Copeland A."/>
            <person name="Barry K.W."/>
            <person name="Cichocki N."/>
            <person name="Veneault-Fourrey C."/>
            <person name="LaButti K."/>
            <person name="Lindquist E.A."/>
            <person name="Lipzen A."/>
            <person name="Lundell T."/>
            <person name="Morin E."/>
            <person name="Murat C."/>
            <person name="Riley R."/>
            <person name="Ohm R."/>
            <person name="Sun H."/>
            <person name="Tunlid A."/>
            <person name="Henrissat B."/>
            <person name="Grigoriev I.V."/>
            <person name="Hibbett D.S."/>
            <person name="Martin F."/>
        </authorList>
    </citation>
    <scope>NUCLEOTIDE SEQUENCE [LARGE SCALE GENOMIC DNA]</scope>
    <source>
        <strain evidence="2">UH-Slu-Lm8-n1</strain>
    </source>
</reference>
<proteinExistence type="predicted"/>
<dbReference type="Gene3D" id="1.25.40.10">
    <property type="entry name" value="Tetratricopeptide repeat domain"/>
    <property type="match status" value="1"/>
</dbReference>